<dbReference type="OrthoDB" id="690068at2759"/>
<evidence type="ECO:0000259" key="7">
    <source>
        <dbReference type="PROSITE" id="PS50888"/>
    </source>
</evidence>
<evidence type="ECO:0000256" key="6">
    <source>
        <dbReference type="SAM" id="MobiDB-lite"/>
    </source>
</evidence>
<comment type="subcellular location">
    <subcellularLocation>
        <location evidence="1">Nucleus</location>
    </subcellularLocation>
</comment>
<dbReference type="Proteomes" id="UP000250321">
    <property type="component" value="Unassembled WGS sequence"/>
</dbReference>
<proteinExistence type="predicted"/>
<evidence type="ECO:0000256" key="4">
    <source>
        <dbReference type="ARBA" id="ARBA00023163"/>
    </source>
</evidence>
<dbReference type="GO" id="GO:0046983">
    <property type="term" value="F:protein dimerization activity"/>
    <property type="evidence" value="ECO:0007669"/>
    <property type="project" value="InterPro"/>
</dbReference>
<sequence length="352" mass="38704">MADLYGTAPDSEEISNILSQLLHCHGSSASPSSSCMPFKPTYTHLLHSSVAPPRYDVDRDYHRFARSEDRRVVDGNSAAAVVETSSGFDFTDSGGYFQAEVKEGMESDANTSLKGRRISSENDLGDFSYDSEKGHDRSEVPLNPAPPRSLSKRSRAAEVHNMSEKRRRSRINEKMKALQNLIPNSNKTDKASMLDEAIEYLKQLQLQVQMLTMKNGLSLHPMCLPGVMQPMQLPHMGLGLEEGSNKFPKSSSGISPFYESEENPMQSAFNISPGCTISNQPMVLPSVANVPTSEATFGFEPSIQALYRPFSVPTSSKELFRDGEPQEKLDTSETGKNSSSPVDILSAKRADV</sequence>
<protein>
    <submittedName>
        <fullName evidence="8">Transcription factor SPATULA-like isoform X1</fullName>
    </submittedName>
</protein>
<reference evidence="8 9" key="1">
    <citation type="submission" date="2018-02" db="EMBL/GenBank/DDBJ databases">
        <title>Draft genome of wild Prunus yedoensis var. nudiflora.</title>
        <authorList>
            <person name="Baek S."/>
            <person name="Kim J.-H."/>
            <person name="Choi K."/>
            <person name="Kim G.-B."/>
            <person name="Cho A."/>
            <person name="Jang H."/>
            <person name="Shin C.-H."/>
            <person name="Yu H.-J."/>
            <person name="Mun J.-H."/>
        </authorList>
    </citation>
    <scope>NUCLEOTIDE SEQUENCE [LARGE SCALE GENOMIC DNA]</scope>
    <source>
        <strain evidence="9">cv. Jeju island</strain>
        <tissue evidence="8">Leaf</tissue>
    </source>
</reference>
<dbReference type="PROSITE" id="PS50888">
    <property type="entry name" value="BHLH"/>
    <property type="match status" value="1"/>
</dbReference>
<feature type="domain" description="BHLH" evidence="7">
    <location>
        <begin position="155"/>
        <end position="204"/>
    </location>
</feature>
<dbReference type="GO" id="GO:0003677">
    <property type="term" value="F:DNA binding"/>
    <property type="evidence" value="ECO:0007669"/>
    <property type="project" value="UniProtKB-KW"/>
</dbReference>
<dbReference type="CDD" id="cd11445">
    <property type="entry name" value="bHLH_AtPIF_like"/>
    <property type="match status" value="1"/>
</dbReference>
<dbReference type="Gene3D" id="4.10.280.10">
    <property type="entry name" value="Helix-loop-helix DNA-binding domain"/>
    <property type="match status" value="1"/>
</dbReference>
<evidence type="ECO:0000313" key="9">
    <source>
        <dbReference type="Proteomes" id="UP000250321"/>
    </source>
</evidence>
<dbReference type="InterPro" id="IPR047265">
    <property type="entry name" value="PIF1-like_bHLH"/>
</dbReference>
<name>A0A315AJ93_PRUYE</name>
<comment type="caution">
    <text evidence="8">The sequence shown here is derived from an EMBL/GenBank/DDBJ whole genome shotgun (WGS) entry which is preliminary data.</text>
</comment>
<dbReference type="GO" id="GO:0005634">
    <property type="term" value="C:nucleus"/>
    <property type="evidence" value="ECO:0007669"/>
    <property type="project" value="UniProtKB-SubCell"/>
</dbReference>
<dbReference type="PANTHER" id="PTHR45855">
    <property type="entry name" value="TRANSCRIPTION FACTOR PIF1-RELATED"/>
    <property type="match status" value="1"/>
</dbReference>
<evidence type="ECO:0000256" key="2">
    <source>
        <dbReference type="ARBA" id="ARBA00023015"/>
    </source>
</evidence>
<accession>A0A315AJ93</accession>
<gene>
    <name evidence="8" type="ORF">Pyn_12407</name>
</gene>
<dbReference type="InterPro" id="IPR011598">
    <property type="entry name" value="bHLH_dom"/>
</dbReference>
<dbReference type="AlphaFoldDB" id="A0A315AJ93"/>
<keyword evidence="2" id="KW-0805">Transcription regulation</keyword>
<keyword evidence="9" id="KW-1185">Reference proteome</keyword>
<feature type="compositionally biased region" description="Basic and acidic residues" evidence="6">
    <location>
        <begin position="318"/>
        <end position="333"/>
    </location>
</feature>
<feature type="compositionally biased region" description="Basic and acidic residues" evidence="6">
    <location>
        <begin position="130"/>
        <end position="139"/>
    </location>
</feature>
<feature type="region of interest" description="Disordered" evidence="6">
    <location>
        <begin position="107"/>
        <end position="170"/>
    </location>
</feature>
<keyword evidence="4" id="KW-0804">Transcription</keyword>
<evidence type="ECO:0000313" key="8">
    <source>
        <dbReference type="EMBL" id="PQQ14346.1"/>
    </source>
</evidence>
<keyword evidence="5" id="KW-0539">Nucleus</keyword>
<dbReference type="Pfam" id="PF00010">
    <property type="entry name" value="HLH"/>
    <property type="match status" value="1"/>
</dbReference>
<dbReference type="SUPFAM" id="SSF47459">
    <property type="entry name" value="HLH, helix-loop-helix DNA-binding domain"/>
    <property type="match status" value="1"/>
</dbReference>
<organism evidence="8 9">
    <name type="scientific">Prunus yedoensis var. nudiflora</name>
    <dbReference type="NCBI Taxonomy" id="2094558"/>
    <lineage>
        <taxon>Eukaryota</taxon>
        <taxon>Viridiplantae</taxon>
        <taxon>Streptophyta</taxon>
        <taxon>Embryophyta</taxon>
        <taxon>Tracheophyta</taxon>
        <taxon>Spermatophyta</taxon>
        <taxon>Magnoliopsida</taxon>
        <taxon>eudicotyledons</taxon>
        <taxon>Gunneridae</taxon>
        <taxon>Pentapetalae</taxon>
        <taxon>rosids</taxon>
        <taxon>fabids</taxon>
        <taxon>Rosales</taxon>
        <taxon>Rosaceae</taxon>
        <taxon>Amygdaloideae</taxon>
        <taxon>Amygdaleae</taxon>
        <taxon>Prunus</taxon>
    </lineage>
</organism>
<dbReference type="FunFam" id="4.10.280.10:FF:000004">
    <property type="entry name" value="Basic helix-loop-helix transcription factor"/>
    <property type="match status" value="1"/>
</dbReference>
<evidence type="ECO:0000256" key="5">
    <source>
        <dbReference type="ARBA" id="ARBA00023242"/>
    </source>
</evidence>
<keyword evidence="3" id="KW-0238">DNA-binding</keyword>
<evidence type="ECO:0000256" key="1">
    <source>
        <dbReference type="ARBA" id="ARBA00004123"/>
    </source>
</evidence>
<dbReference type="EMBL" id="PJQY01000263">
    <property type="protein sequence ID" value="PQQ14346.1"/>
    <property type="molecule type" value="Genomic_DNA"/>
</dbReference>
<feature type="region of interest" description="Disordered" evidence="6">
    <location>
        <begin position="314"/>
        <end position="352"/>
    </location>
</feature>
<feature type="compositionally biased region" description="Basic and acidic residues" evidence="6">
    <location>
        <begin position="155"/>
        <end position="170"/>
    </location>
</feature>
<evidence type="ECO:0000256" key="3">
    <source>
        <dbReference type="ARBA" id="ARBA00023125"/>
    </source>
</evidence>
<dbReference type="InterPro" id="IPR031066">
    <property type="entry name" value="bHLH_ALC-like_plant"/>
</dbReference>
<dbReference type="InterPro" id="IPR036638">
    <property type="entry name" value="HLH_DNA-bd_sf"/>
</dbReference>
<dbReference type="PANTHER" id="PTHR45855:SF6">
    <property type="entry name" value="TRANSCRIPTION FACTOR ALC"/>
    <property type="match status" value="1"/>
</dbReference>
<dbReference type="SMART" id="SM00353">
    <property type="entry name" value="HLH"/>
    <property type="match status" value="1"/>
</dbReference>